<name>A0ACB5TB48_AMBMO</name>
<comment type="caution">
    <text evidence="1">The sequence shown here is derived from an EMBL/GenBank/DDBJ whole genome shotgun (WGS) entry which is preliminary data.</text>
</comment>
<gene>
    <name evidence="1" type="ORF">Amon02_000724500</name>
</gene>
<protein>
    <submittedName>
        <fullName evidence="1">Unnamed protein product</fullName>
    </submittedName>
</protein>
<keyword evidence="2" id="KW-1185">Reference proteome</keyword>
<dbReference type="Proteomes" id="UP001165064">
    <property type="component" value="Unassembled WGS sequence"/>
</dbReference>
<evidence type="ECO:0000313" key="1">
    <source>
        <dbReference type="EMBL" id="GME84966.1"/>
    </source>
</evidence>
<organism evidence="1 2">
    <name type="scientific">Ambrosiozyma monospora</name>
    <name type="common">Yeast</name>
    <name type="synonym">Endomycopsis monosporus</name>
    <dbReference type="NCBI Taxonomy" id="43982"/>
    <lineage>
        <taxon>Eukaryota</taxon>
        <taxon>Fungi</taxon>
        <taxon>Dikarya</taxon>
        <taxon>Ascomycota</taxon>
        <taxon>Saccharomycotina</taxon>
        <taxon>Pichiomycetes</taxon>
        <taxon>Pichiales</taxon>
        <taxon>Pichiaceae</taxon>
        <taxon>Ambrosiozyma</taxon>
    </lineage>
</organism>
<accession>A0ACB5TB48</accession>
<reference evidence="1" key="1">
    <citation type="submission" date="2023-04" db="EMBL/GenBank/DDBJ databases">
        <title>Ambrosiozyma monospora NBRC 10751.</title>
        <authorList>
            <person name="Ichikawa N."/>
            <person name="Sato H."/>
            <person name="Tonouchi N."/>
        </authorList>
    </citation>
    <scope>NUCLEOTIDE SEQUENCE</scope>
    <source>
        <strain evidence="1">NBRC 10751</strain>
    </source>
</reference>
<dbReference type="EMBL" id="BSXS01005980">
    <property type="protein sequence ID" value="GME84966.1"/>
    <property type="molecule type" value="Genomic_DNA"/>
</dbReference>
<evidence type="ECO:0000313" key="2">
    <source>
        <dbReference type="Proteomes" id="UP001165064"/>
    </source>
</evidence>
<sequence length="340" mass="36893">MYISIFGCTGVLSEFYGRPDRHSGGTFHTNLEQPIKPTNYPVNTIINMNLSNSLAFTILTTIAIGRPIKEIDESVQDIEKPVEEIMNPNESVQTQAKIMDEEYTSSNEFVSFGNLNRAEMSSELEDFEFDSNADFESSTDYHPEHVLEELQSNEPEVSVTNQGRFPIKKKKKTTVWNIGPKIVGAMLGRSNRASSKGKDKSKGKGNSWSWPGSRKGKTNGSDSIGNGMNGNAPDDDSDAMAIITLNIGDFDKPTSSDGAKEASTTLVSVVKRAAAGDVNTVTTTGIGHENEVWTVDGFSFTSTTLDTSFASTVTGSGGSVESTDFFEFSGLSWPLETTII</sequence>
<proteinExistence type="predicted"/>